<keyword evidence="2" id="KW-1185">Reference proteome</keyword>
<sequence>MFVITSQSFEKRRDRRFDKSATVNVKGGAHLKYLTSRRFSKLCDVMTNMFLLIHLESCRMLHLCCSCMESLFFEPEIVDSLFLRYKDLIISKLDKIENSSPPSAVVITLAHLSFFPHLRIAYNSLTTLYNVIQRDPSALTLLPSPIFPSSSPHQQYSGLSFPTALTKKLRIVFSELQTILPTDHSHLQKYTKLTNDDPLIFALSVNFCSNAVLLSTFFLLATPPIEVDSEIIRELILFVIDALPTILTNISNIDDLIASLPSDSSPTTPFVSTIGSKMVDSLKELRDKCKTFVINEWHFFVILTYTIADPHKSSIQTIILDDPSFPDLILNSLKINHKKIRLNTIMAILNIIIEFPWMRAKFMTANLVGRMFETVDFIALPLSESNTLFQLTKFITIMFKPIVSRSLTLSFNSPNSSPSCLNRLSLGV</sequence>
<dbReference type="Proteomes" id="UP001281761">
    <property type="component" value="Unassembled WGS sequence"/>
</dbReference>
<dbReference type="EMBL" id="JARBJD010000127">
    <property type="protein sequence ID" value="KAK2950928.1"/>
    <property type="molecule type" value="Genomic_DNA"/>
</dbReference>
<accession>A0ABQ9XHY5</accession>
<reference evidence="1 2" key="1">
    <citation type="journal article" date="2022" name="bioRxiv">
        <title>Genomics of Preaxostyla Flagellates Illuminates Evolutionary Transitions and the Path Towards Mitochondrial Loss.</title>
        <authorList>
            <person name="Novak L.V.F."/>
            <person name="Treitli S.C."/>
            <person name="Pyrih J."/>
            <person name="Halakuc P."/>
            <person name="Pipaliya S.V."/>
            <person name="Vacek V."/>
            <person name="Brzon O."/>
            <person name="Soukal P."/>
            <person name="Eme L."/>
            <person name="Dacks J.B."/>
            <person name="Karnkowska A."/>
            <person name="Elias M."/>
            <person name="Hampl V."/>
        </authorList>
    </citation>
    <scope>NUCLEOTIDE SEQUENCE [LARGE SCALE GENOMIC DNA]</scope>
    <source>
        <strain evidence="1">NAU3</strain>
        <tissue evidence="1">Gut</tissue>
    </source>
</reference>
<organism evidence="1 2">
    <name type="scientific">Blattamonas nauphoetae</name>
    <dbReference type="NCBI Taxonomy" id="2049346"/>
    <lineage>
        <taxon>Eukaryota</taxon>
        <taxon>Metamonada</taxon>
        <taxon>Preaxostyla</taxon>
        <taxon>Oxymonadida</taxon>
        <taxon>Blattamonas</taxon>
    </lineage>
</organism>
<comment type="caution">
    <text evidence="1">The sequence shown here is derived from an EMBL/GenBank/DDBJ whole genome shotgun (WGS) entry which is preliminary data.</text>
</comment>
<evidence type="ECO:0000313" key="1">
    <source>
        <dbReference type="EMBL" id="KAK2950928.1"/>
    </source>
</evidence>
<protein>
    <submittedName>
        <fullName evidence="1">Uncharacterized protein</fullName>
    </submittedName>
</protein>
<evidence type="ECO:0000313" key="2">
    <source>
        <dbReference type="Proteomes" id="UP001281761"/>
    </source>
</evidence>
<name>A0ABQ9XHY5_9EUKA</name>
<proteinExistence type="predicted"/>
<gene>
    <name evidence="1" type="ORF">BLNAU_14118</name>
</gene>